<dbReference type="SMART" id="SM00889">
    <property type="entry name" value="EFG_IV"/>
    <property type="match status" value="1"/>
</dbReference>
<reference evidence="10 11" key="1">
    <citation type="submission" date="2019-06" db="EMBL/GenBank/DDBJ databases">
        <title>Whole genome shotgun sequence of Zoogloea ramigera NBRC 15342.</title>
        <authorList>
            <person name="Hosoyama A."/>
            <person name="Uohara A."/>
            <person name="Ohji S."/>
            <person name="Ichikawa N."/>
        </authorList>
    </citation>
    <scope>NUCLEOTIDE SEQUENCE [LARGE SCALE GENOMIC DNA]</scope>
    <source>
        <strain evidence="10 11">NBRC 15342</strain>
    </source>
</reference>
<dbReference type="GO" id="GO:0003746">
    <property type="term" value="F:translation elongation factor activity"/>
    <property type="evidence" value="ECO:0007669"/>
    <property type="project" value="UniProtKB-UniRule"/>
</dbReference>
<dbReference type="InterPro" id="IPR020568">
    <property type="entry name" value="Ribosomal_Su5_D2-typ_SF"/>
</dbReference>
<comment type="similarity">
    <text evidence="1 8">Belongs to the TRAFAC class translation factor GTPase superfamily. Classic translation factor GTPase family. EF-G/EF-2 subfamily.</text>
</comment>
<dbReference type="InterPro" id="IPR047872">
    <property type="entry name" value="EFG_IV"/>
</dbReference>
<keyword evidence="5 8" id="KW-0648">Protein biosynthesis</keyword>
<dbReference type="SUPFAM" id="SSF54980">
    <property type="entry name" value="EF-G C-terminal domain-like"/>
    <property type="match status" value="2"/>
</dbReference>
<evidence type="ECO:0000313" key="11">
    <source>
        <dbReference type="Proteomes" id="UP000318422"/>
    </source>
</evidence>
<dbReference type="Gene3D" id="3.30.70.870">
    <property type="entry name" value="Elongation Factor G (Translational Gtpase), domain 3"/>
    <property type="match status" value="1"/>
</dbReference>
<dbReference type="NCBIfam" id="NF009379">
    <property type="entry name" value="PRK12740.1-3"/>
    <property type="match status" value="1"/>
</dbReference>
<dbReference type="PROSITE" id="PS00301">
    <property type="entry name" value="G_TR_1"/>
    <property type="match status" value="1"/>
</dbReference>
<dbReference type="InterPro" id="IPR005225">
    <property type="entry name" value="Small_GTP-bd"/>
</dbReference>
<name>A0A4Y4D134_ZOORA</name>
<keyword evidence="4 8" id="KW-0251">Elongation factor</keyword>
<dbReference type="InterPro" id="IPR000640">
    <property type="entry name" value="EFG_V-like"/>
</dbReference>
<dbReference type="InterPro" id="IPR005517">
    <property type="entry name" value="Transl_elong_EFG/EF2_IV"/>
</dbReference>
<keyword evidence="3 8" id="KW-0547">Nucleotide-binding</keyword>
<evidence type="ECO:0000256" key="8">
    <source>
        <dbReference type="HAMAP-Rule" id="MF_00054"/>
    </source>
</evidence>
<dbReference type="FunFam" id="3.30.230.10:FF:000003">
    <property type="entry name" value="Elongation factor G"/>
    <property type="match status" value="1"/>
</dbReference>
<keyword evidence="8" id="KW-0963">Cytoplasm</keyword>
<dbReference type="Gene3D" id="2.40.30.10">
    <property type="entry name" value="Translation factors"/>
    <property type="match status" value="1"/>
</dbReference>
<dbReference type="InterPro" id="IPR035649">
    <property type="entry name" value="EFG_V"/>
</dbReference>
<dbReference type="InterPro" id="IPR009022">
    <property type="entry name" value="EFG_III"/>
</dbReference>
<gene>
    <name evidence="10" type="primary">fusA2</name>
    <name evidence="8" type="synonym">fusA</name>
    <name evidence="10" type="ORF">ZRA01_35270</name>
</gene>
<comment type="function">
    <text evidence="7 8">Catalyzes the GTP-dependent ribosomal translocation step during translation elongation. During this step, the ribosome changes from the pre-translocational (PRE) to the post-translocational (POST) state as the newly formed A-site-bound peptidyl-tRNA and P-site-bound deacylated tRNA move to the P and E sites, respectively. Catalyzes the coordinated movement of the two tRNA molecules, the mRNA and conformational changes in the ribosome.</text>
</comment>
<dbReference type="PANTHER" id="PTHR43261">
    <property type="entry name" value="TRANSLATION ELONGATION FACTOR G-RELATED"/>
    <property type="match status" value="1"/>
</dbReference>
<feature type="binding site" evidence="8">
    <location>
        <begin position="142"/>
        <end position="145"/>
    </location>
    <ligand>
        <name>GTP</name>
        <dbReference type="ChEBI" id="CHEBI:37565"/>
    </ligand>
</feature>
<evidence type="ECO:0000256" key="2">
    <source>
        <dbReference type="ARBA" id="ARBA00017872"/>
    </source>
</evidence>
<dbReference type="Pfam" id="PF00009">
    <property type="entry name" value="GTP_EFTU"/>
    <property type="match status" value="1"/>
</dbReference>
<dbReference type="FunFam" id="3.40.50.300:FF:000029">
    <property type="entry name" value="Elongation factor G"/>
    <property type="match status" value="1"/>
</dbReference>
<keyword evidence="11" id="KW-1185">Reference proteome</keyword>
<dbReference type="SMART" id="SM00838">
    <property type="entry name" value="EFG_C"/>
    <property type="match status" value="1"/>
</dbReference>
<dbReference type="SUPFAM" id="SSF50447">
    <property type="entry name" value="Translation proteins"/>
    <property type="match status" value="1"/>
</dbReference>
<dbReference type="GO" id="GO:0097216">
    <property type="term" value="F:guanosine tetraphosphate binding"/>
    <property type="evidence" value="ECO:0007669"/>
    <property type="project" value="UniProtKB-ARBA"/>
</dbReference>
<dbReference type="PANTHER" id="PTHR43261:SF1">
    <property type="entry name" value="RIBOSOME-RELEASING FACTOR 2, MITOCHONDRIAL"/>
    <property type="match status" value="1"/>
</dbReference>
<dbReference type="InterPro" id="IPR014721">
    <property type="entry name" value="Ribsml_uS5_D2-typ_fold_subgr"/>
</dbReference>
<dbReference type="GO" id="GO:0005525">
    <property type="term" value="F:GTP binding"/>
    <property type="evidence" value="ECO:0007669"/>
    <property type="project" value="UniProtKB-UniRule"/>
</dbReference>
<dbReference type="Pfam" id="PF00679">
    <property type="entry name" value="EFG_C"/>
    <property type="match status" value="1"/>
</dbReference>
<dbReference type="Gene3D" id="3.30.230.10">
    <property type="match status" value="1"/>
</dbReference>
<dbReference type="Gene3D" id="3.40.50.300">
    <property type="entry name" value="P-loop containing nucleotide triphosphate hydrolases"/>
    <property type="match status" value="1"/>
</dbReference>
<dbReference type="CDD" id="cd16262">
    <property type="entry name" value="EFG_III"/>
    <property type="match status" value="1"/>
</dbReference>
<dbReference type="InterPro" id="IPR004540">
    <property type="entry name" value="Transl_elong_EFG/EF2"/>
</dbReference>
<dbReference type="PRINTS" id="PR00315">
    <property type="entry name" value="ELONGATNFCT"/>
</dbReference>
<dbReference type="AlphaFoldDB" id="A0A4Y4D134"/>
<dbReference type="GO" id="GO:0003924">
    <property type="term" value="F:GTPase activity"/>
    <property type="evidence" value="ECO:0007669"/>
    <property type="project" value="InterPro"/>
</dbReference>
<dbReference type="PROSITE" id="PS51722">
    <property type="entry name" value="G_TR_2"/>
    <property type="match status" value="1"/>
</dbReference>
<organism evidence="10 11">
    <name type="scientific">Zoogloea ramigera</name>
    <dbReference type="NCBI Taxonomy" id="350"/>
    <lineage>
        <taxon>Bacteria</taxon>
        <taxon>Pseudomonadati</taxon>
        <taxon>Pseudomonadota</taxon>
        <taxon>Betaproteobacteria</taxon>
        <taxon>Rhodocyclales</taxon>
        <taxon>Zoogloeaceae</taxon>
        <taxon>Zoogloea</taxon>
    </lineage>
</organism>
<dbReference type="InterPro" id="IPR035647">
    <property type="entry name" value="EFG_III/V"/>
</dbReference>
<feature type="binding site" evidence="8">
    <location>
        <begin position="88"/>
        <end position="92"/>
    </location>
    <ligand>
        <name>GTP</name>
        <dbReference type="ChEBI" id="CHEBI:37565"/>
    </ligand>
</feature>
<feature type="domain" description="Tr-type G" evidence="9">
    <location>
        <begin position="8"/>
        <end position="290"/>
    </location>
</feature>
<dbReference type="Gene3D" id="3.30.70.240">
    <property type="match status" value="1"/>
</dbReference>
<comment type="subcellular location">
    <subcellularLocation>
        <location evidence="8">Cytoplasm</location>
    </subcellularLocation>
</comment>
<comment type="caution">
    <text evidence="10">The sequence shown here is derived from an EMBL/GenBank/DDBJ whole genome shotgun (WGS) entry which is preliminary data.</text>
</comment>
<dbReference type="Proteomes" id="UP000318422">
    <property type="component" value="Unassembled WGS sequence"/>
</dbReference>
<evidence type="ECO:0000256" key="7">
    <source>
        <dbReference type="ARBA" id="ARBA00024731"/>
    </source>
</evidence>
<dbReference type="InterPro" id="IPR000795">
    <property type="entry name" value="T_Tr_GTP-bd_dom"/>
</dbReference>
<dbReference type="SUPFAM" id="SSF52540">
    <property type="entry name" value="P-loop containing nucleoside triphosphate hydrolases"/>
    <property type="match status" value="1"/>
</dbReference>
<dbReference type="InterPro" id="IPR027417">
    <property type="entry name" value="P-loop_NTPase"/>
</dbReference>
<evidence type="ECO:0000259" key="9">
    <source>
        <dbReference type="PROSITE" id="PS51722"/>
    </source>
</evidence>
<protein>
    <recommendedName>
        <fullName evidence="2 8">Elongation factor G</fullName>
        <shortName evidence="8">EF-G</shortName>
    </recommendedName>
</protein>
<dbReference type="Pfam" id="PF03764">
    <property type="entry name" value="EFG_IV"/>
    <property type="match status" value="1"/>
</dbReference>
<proteinExistence type="inferred from homology"/>
<dbReference type="NCBIfam" id="TIGR00231">
    <property type="entry name" value="small_GTP"/>
    <property type="match status" value="1"/>
</dbReference>
<keyword evidence="6 8" id="KW-0342">GTP-binding</keyword>
<dbReference type="FunFam" id="2.40.30.10:FF:000006">
    <property type="entry name" value="Elongation factor G"/>
    <property type="match status" value="1"/>
</dbReference>
<dbReference type="FunFam" id="3.30.70.240:FF:000001">
    <property type="entry name" value="Elongation factor G"/>
    <property type="match status" value="1"/>
</dbReference>
<dbReference type="RefSeq" id="WP_141354750.1">
    <property type="nucleotide sequence ID" value="NZ_BJNV01000088.1"/>
</dbReference>
<dbReference type="InterPro" id="IPR031157">
    <property type="entry name" value="G_TR_CS"/>
</dbReference>
<evidence type="ECO:0000256" key="4">
    <source>
        <dbReference type="ARBA" id="ARBA00022768"/>
    </source>
</evidence>
<dbReference type="GO" id="GO:0005737">
    <property type="term" value="C:cytoplasm"/>
    <property type="evidence" value="ECO:0007669"/>
    <property type="project" value="UniProtKB-SubCell"/>
</dbReference>
<dbReference type="CDD" id="cd03713">
    <property type="entry name" value="EFG_mtEFG_C"/>
    <property type="match status" value="1"/>
</dbReference>
<accession>A0A4Y4D134</accession>
<evidence type="ECO:0000256" key="6">
    <source>
        <dbReference type="ARBA" id="ARBA00023134"/>
    </source>
</evidence>
<dbReference type="CDD" id="cd01886">
    <property type="entry name" value="EF-G"/>
    <property type="match status" value="1"/>
</dbReference>
<dbReference type="CDD" id="cd01434">
    <property type="entry name" value="EFG_mtEFG1_IV"/>
    <property type="match status" value="1"/>
</dbReference>
<evidence type="ECO:0000313" key="10">
    <source>
        <dbReference type="EMBL" id="GEC97454.1"/>
    </source>
</evidence>
<evidence type="ECO:0000256" key="1">
    <source>
        <dbReference type="ARBA" id="ARBA00005870"/>
    </source>
</evidence>
<dbReference type="NCBIfam" id="TIGR00484">
    <property type="entry name" value="EF-G"/>
    <property type="match status" value="1"/>
</dbReference>
<dbReference type="Pfam" id="PF14492">
    <property type="entry name" value="EFG_III"/>
    <property type="match status" value="1"/>
</dbReference>
<dbReference type="InterPro" id="IPR009000">
    <property type="entry name" value="Transl_B-barrel_sf"/>
</dbReference>
<dbReference type="OrthoDB" id="9804431at2"/>
<sequence>MARKTPIERYRNIGISAHIDAGKTTTTERILFYTGVNHKIGEVHDGAATMDWMEQEQERGITITSAATTCFWKGMEMNFPEHRFNIIDTPGHVDFTIEVERSMRVLDGACMVYCAVGGVQPQSETVWRQATKYKVPRLAFVNKMDRSGANFFKVVEQMKTRLKANPVPVVIPIGAEDTFTGVVDLIKMKAILWDEASQGMKFNYVDIPAELLDDAQSWREQMVEAAAEASEELMNEYLENGDLSEEKIKLGLRTRTIGCEIQPMLCGTAFKNKGVQRMLDAVIEFLPSPVDIPPVQGEDDDGKPVERHASDSEKFSALAFKLMTDPFVGQLTFVRVYSGVLNSGATVLNSVKDKKERIGRILQMHANEREEIKEVLAGDIAACVGLKEVTTGETLCDPDAPIILERMIFPEPVIHVAVEPKTKADQEKMGIALGRLAAEDPSFRVRTDEESGQTIISGMGELHLEIIVDRMKREFNVEASVGAPQVAYREAIRKAVEQEGKFVKQSGGRGQFGHVWIKLEPNETGKGYEFVDAIKGGVVPREYIPAVDKGLQETLPNGVLAGFPVVDVKVTLFDGSYHDVDSNENAFKMAASMAFKDAMRKASPVLLEPMMAVVVETPEDYMGNVMGDLSSRRGIVQGMDDIPGGMKEVRAEVPLAEMFGYATQLRSLTQGRATYSMEFKHYSEAPKSVAEAVINNRK</sequence>
<feature type="binding site" evidence="8">
    <location>
        <begin position="17"/>
        <end position="24"/>
    </location>
    <ligand>
        <name>GTP</name>
        <dbReference type="ChEBI" id="CHEBI:37565"/>
    </ligand>
</feature>
<dbReference type="EMBL" id="BJNV01000088">
    <property type="protein sequence ID" value="GEC97454.1"/>
    <property type="molecule type" value="Genomic_DNA"/>
</dbReference>
<dbReference type="HAMAP" id="MF_00054_B">
    <property type="entry name" value="EF_G_EF_2_B"/>
    <property type="match status" value="1"/>
</dbReference>
<dbReference type="GO" id="GO:0032790">
    <property type="term" value="P:ribosome disassembly"/>
    <property type="evidence" value="ECO:0007669"/>
    <property type="project" value="TreeGrafter"/>
</dbReference>
<evidence type="ECO:0000256" key="3">
    <source>
        <dbReference type="ARBA" id="ARBA00022741"/>
    </source>
</evidence>
<evidence type="ECO:0000256" key="5">
    <source>
        <dbReference type="ARBA" id="ARBA00022917"/>
    </source>
</evidence>
<dbReference type="FunFam" id="3.30.70.870:FF:000001">
    <property type="entry name" value="Elongation factor G"/>
    <property type="match status" value="1"/>
</dbReference>
<dbReference type="InterPro" id="IPR004161">
    <property type="entry name" value="EFTu-like_2"/>
</dbReference>
<dbReference type="InterPro" id="IPR041095">
    <property type="entry name" value="EFG_II"/>
</dbReference>
<dbReference type="Pfam" id="PF03144">
    <property type="entry name" value="GTP_EFTU_D2"/>
    <property type="match status" value="1"/>
</dbReference>
<dbReference type="SUPFAM" id="SSF54211">
    <property type="entry name" value="Ribosomal protein S5 domain 2-like"/>
    <property type="match status" value="1"/>
</dbReference>
<dbReference type="NCBIfam" id="NF009381">
    <property type="entry name" value="PRK12740.1-5"/>
    <property type="match status" value="1"/>
</dbReference>
<dbReference type="CDD" id="cd04088">
    <property type="entry name" value="EFG_mtEFG_II"/>
    <property type="match status" value="1"/>
</dbReference>